<dbReference type="EnsemblMetazoa" id="XM_001119858">
    <property type="protein sequence ID" value="XP_001119858"/>
    <property type="gene ID" value="LOC724126"/>
</dbReference>
<gene>
    <name evidence="1" type="primary">724126</name>
    <name evidence="3" type="synonym">LOC724126</name>
</gene>
<dbReference type="PANTHER" id="PTHR20905">
    <property type="entry name" value="N-ACETYLTRANSFERASE-RELATED"/>
    <property type="match status" value="1"/>
</dbReference>
<accession>A0A8B6XDI6</accession>
<dbReference type="KEGG" id="ame:724126"/>
<evidence type="ECO:0000313" key="3">
    <source>
        <dbReference type="RefSeq" id="XP_001119858.2"/>
    </source>
</evidence>
<dbReference type="RefSeq" id="XP_001119858.2">
    <property type="nucleotide sequence ID" value="XM_001119858.5"/>
</dbReference>
<dbReference type="AlphaFoldDB" id="A0A7M7LI86"/>
<sequence length="249" mass="27981">MSKKEGEIIFPLKPAGPPKVWKIIETKNKDTGASTKFSIQEIPEDRYQEVIDHMCKYFIEDEPISNSLNGINDPDYVETFKNFWEKFLEQGLSVAAFTENVNGGKPILAGCNMLGLSFKEEEFDYNTIKSKNGLKVVKAIIEVSKKANVYEKYGVDKYMTAFGLSVNPSYRGAALGGHLLNARVDIGREYNISVTSTAFTSPISQKLAARCGFETLIEKDYVDMVDEKGNQLFPEIKVKSLKIMSKKLF</sequence>
<dbReference type="Gene3D" id="3.40.630.30">
    <property type="match status" value="1"/>
</dbReference>
<name>A0A7M7LI86_APIME</name>
<reference evidence="1" key="1">
    <citation type="submission" date="2021-01" db="UniProtKB">
        <authorList>
            <consortium name="EnsemblMetazoa"/>
        </authorList>
    </citation>
    <scope>IDENTIFICATION</scope>
    <source>
        <strain evidence="1">DH4</strain>
    </source>
</reference>
<accession>A0A7M7LI86</accession>
<proteinExistence type="predicted"/>
<dbReference type="InterPro" id="IPR016181">
    <property type="entry name" value="Acyl_CoA_acyltransferase"/>
</dbReference>
<dbReference type="Proteomes" id="UP000005203">
    <property type="component" value="Linkage group LG16"/>
</dbReference>
<protein>
    <submittedName>
        <fullName evidence="3">Uncharacterized protein LOC724126</fullName>
    </submittedName>
</protein>
<reference evidence="3" key="2">
    <citation type="submission" date="2025-04" db="UniProtKB">
        <authorList>
            <consortium name="RefSeq"/>
        </authorList>
    </citation>
    <scope>IDENTIFICATION</scope>
    <source>
        <strain evidence="3">DH4</strain>
        <tissue evidence="3">Whole body</tissue>
    </source>
</reference>
<keyword evidence="2" id="KW-1185">Reference proteome</keyword>
<dbReference type="OMA" id="YDEPTCR"/>
<dbReference type="PANTHER" id="PTHR20905:SF32">
    <property type="entry name" value="ARYLALKYLAMINE N-ACETYLTRANSFERASE-LIKE 7, ISOFORM A"/>
    <property type="match status" value="1"/>
</dbReference>
<dbReference type="OrthoDB" id="8113373at2759"/>
<evidence type="ECO:0000313" key="2">
    <source>
        <dbReference type="Proteomes" id="UP000005203"/>
    </source>
</evidence>
<dbReference type="GeneID" id="724126"/>
<dbReference type="GO" id="GO:0008080">
    <property type="term" value="F:N-acetyltransferase activity"/>
    <property type="evidence" value="ECO:0007669"/>
    <property type="project" value="TreeGrafter"/>
</dbReference>
<organism evidence="1">
    <name type="scientific">Apis mellifera</name>
    <name type="common">Honeybee</name>
    <dbReference type="NCBI Taxonomy" id="7460"/>
    <lineage>
        <taxon>Eukaryota</taxon>
        <taxon>Metazoa</taxon>
        <taxon>Ecdysozoa</taxon>
        <taxon>Arthropoda</taxon>
        <taxon>Hexapoda</taxon>
        <taxon>Insecta</taxon>
        <taxon>Pterygota</taxon>
        <taxon>Neoptera</taxon>
        <taxon>Endopterygota</taxon>
        <taxon>Hymenoptera</taxon>
        <taxon>Apocrita</taxon>
        <taxon>Aculeata</taxon>
        <taxon>Apoidea</taxon>
        <taxon>Anthophila</taxon>
        <taxon>Apidae</taxon>
        <taxon>Apis</taxon>
    </lineage>
</organism>
<dbReference type="SUPFAM" id="SSF55729">
    <property type="entry name" value="Acyl-CoA N-acyltransferases (Nat)"/>
    <property type="match status" value="1"/>
</dbReference>
<evidence type="ECO:0000313" key="1">
    <source>
        <dbReference type="EnsemblMetazoa" id="XP_001119858"/>
    </source>
</evidence>